<evidence type="ECO:0000313" key="2">
    <source>
        <dbReference type="Proteomes" id="UP000315037"/>
    </source>
</evidence>
<organism evidence="1 2">
    <name type="scientific">Oecophyllibacter saccharovorans</name>
    <dbReference type="NCBI Taxonomy" id="2558360"/>
    <lineage>
        <taxon>Bacteria</taxon>
        <taxon>Pseudomonadati</taxon>
        <taxon>Pseudomonadota</taxon>
        <taxon>Alphaproteobacteria</taxon>
        <taxon>Acetobacterales</taxon>
        <taxon>Acetobacteraceae</taxon>
        <taxon>Oecophyllibacter</taxon>
    </lineage>
</organism>
<sequence>MTDSATSATDRQTLARREYEAVTDFLQKSEAYLDALQHSVLTHDFLPHRRSTPSAALIGDPSSWALMASAQSELERALKKEIDALKKAQADLARAAGL</sequence>
<gene>
    <name evidence="1" type="ORF">E3202_04710</name>
</gene>
<accession>A0A506UKM7</accession>
<dbReference type="AlphaFoldDB" id="A0A506UKM7"/>
<evidence type="ECO:0000313" key="1">
    <source>
        <dbReference type="EMBL" id="TPW33897.1"/>
    </source>
</evidence>
<name>A0A506UKM7_9PROT</name>
<reference evidence="1 2" key="1">
    <citation type="submission" date="2019-03" db="EMBL/GenBank/DDBJ databases">
        <title>The complete genome sequence of Neokomagataea sp. Jb2 NBRC113641.</title>
        <authorList>
            <person name="Chua K.-O."/>
            <person name="Chan K.-G."/>
            <person name="See-Too W.-S."/>
        </authorList>
    </citation>
    <scope>NUCLEOTIDE SEQUENCE [LARGE SCALE GENOMIC DNA]</scope>
    <source>
        <strain evidence="1 2">Jb2</strain>
    </source>
</reference>
<dbReference type="EMBL" id="SORZ01000002">
    <property type="protein sequence ID" value="TPW33897.1"/>
    <property type="molecule type" value="Genomic_DNA"/>
</dbReference>
<keyword evidence="2" id="KW-1185">Reference proteome</keyword>
<dbReference type="RefSeq" id="WP_141451181.1">
    <property type="nucleotide sequence ID" value="NZ_CP038143.1"/>
</dbReference>
<protein>
    <submittedName>
        <fullName evidence="1">Uncharacterized protein</fullName>
    </submittedName>
</protein>
<proteinExistence type="predicted"/>
<comment type="caution">
    <text evidence="1">The sequence shown here is derived from an EMBL/GenBank/DDBJ whole genome shotgun (WGS) entry which is preliminary data.</text>
</comment>
<dbReference type="Proteomes" id="UP000315037">
    <property type="component" value="Unassembled WGS sequence"/>
</dbReference>